<sequence>MANLLLGTRKGLIVYHKESDEWKHQATHFLGIPVSLTLVDERTHTWWACLDHGHWGCKLHRSEDRGETWEEVEAPKFAEGMEMKAGVPATVKYLWAFAHGGLDKPGVLYLGTDPGALFRSSDNGNSW</sequence>
<dbReference type="Gene3D" id="2.130.10.10">
    <property type="entry name" value="YVTN repeat-like/Quinoprotein amine dehydrogenase"/>
    <property type="match status" value="1"/>
</dbReference>
<gene>
    <name evidence="1" type="ORF">N7E81_11430</name>
</gene>
<reference evidence="1" key="1">
    <citation type="submission" date="2022-10" db="EMBL/GenBank/DDBJ databases">
        <title>Comparative genomics and taxonomic characterization of three novel marine species of genus Reichenbachiella exhibiting antioxidant and polysaccharide degradation activities.</title>
        <authorList>
            <person name="Muhammad N."/>
            <person name="Lee Y.-J."/>
            <person name="Ko J."/>
            <person name="Kim S.-G."/>
        </authorList>
    </citation>
    <scope>NUCLEOTIDE SEQUENCE</scope>
    <source>
        <strain evidence="1">Wsw4-B4</strain>
    </source>
</reference>
<dbReference type="Proteomes" id="UP001062165">
    <property type="component" value="Chromosome"/>
</dbReference>
<accession>A0ABY6CVN7</accession>
<proteinExistence type="predicted"/>
<dbReference type="InterPro" id="IPR015943">
    <property type="entry name" value="WD40/YVTN_repeat-like_dom_sf"/>
</dbReference>
<organism evidence="1 2">
    <name type="scientific">Reichenbachiella carrageenanivorans</name>
    <dbReference type="NCBI Taxonomy" id="2979869"/>
    <lineage>
        <taxon>Bacteria</taxon>
        <taxon>Pseudomonadati</taxon>
        <taxon>Bacteroidota</taxon>
        <taxon>Cytophagia</taxon>
        <taxon>Cytophagales</taxon>
        <taxon>Reichenbachiellaceae</taxon>
        <taxon>Reichenbachiella</taxon>
    </lineage>
</organism>
<evidence type="ECO:0000313" key="1">
    <source>
        <dbReference type="EMBL" id="UXX77972.1"/>
    </source>
</evidence>
<dbReference type="EMBL" id="CP106735">
    <property type="protein sequence ID" value="UXX77972.1"/>
    <property type="molecule type" value="Genomic_DNA"/>
</dbReference>
<evidence type="ECO:0000313" key="2">
    <source>
        <dbReference type="Proteomes" id="UP001062165"/>
    </source>
</evidence>
<keyword evidence="2" id="KW-1185">Reference proteome</keyword>
<protein>
    <recommendedName>
        <fullName evidence="3">BNR/Asp-box repeat-containing protein</fullName>
    </recommendedName>
</protein>
<name>A0ABY6CVN7_9BACT</name>
<dbReference type="RefSeq" id="WP_263049719.1">
    <property type="nucleotide sequence ID" value="NZ_CP106735.1"/>
</dbReference>
<dbReference type="SUPFAM" id="SSF110296">
    <property type="entry name" value="Oligoxyloglucan reducing end-specific cellobiohydrolase"/>
    <property type="match status" value="1"/>
</dbReference>
<evidence type="ECO:0008006" key="3">
    <source>
        <dbReference type="Google" id="ProtNLM"/>
    </source>
</evidence>